<evidence type="ECO:0000256" key="5">
    <source>
        <dbReference type="SAM" id="Phobius"/>
    </source>
</evidence>
<dbReference type="PANTHER" id="PTHR13531:SF0">
    <property type="entry name" value="GEO07735P1-RELATED"/>
    <property type="match status" value="1"/>
</dbReference>
<evidence type="ECO:0000313" key="7">
    <source>
        <dbReference type="EMBL" id="SSX18077.1"/>
    </source>
</evidence>
<evidence type="ECO:0000256" key="4">
    <source>
        <dbReference type="ARBA" id="ARBA00023136"/>
    </source>
</evidence>
<feature type="transmembrane region" description="Helical" evidence="5">
    <location>
        <begin position="12"/>
        <end position="34"/>
    </location>
</feature>
<sequence length="136" mass="15700">MNPSLSYEVLMYLNSFYFGMFAACELGMGILKLINLPYPENVKFQEAILLVLLLFLETIRIIMGRKGSLSEHVWQVFVSVLLLLPCGSGVFYFLAIQEHILKLELILCALMFLLHLTELFFAFLFLFTMCRPPTYT</sequence>
<organism evidence="6">
    <name type="scientific">Culicoides sonorensis</name>
    <name type="common">Biting midge</name>
    <dbReference type="NCBI Taxonomy" id="179676"/>
    <lineage>
        <taxon>Eukaryota</taxon>
        <taxon>Metazoa</taxon>
        <taxon>Ecdysozoa</taxon>
        <taxon>Arthropoda</taxon>
        <taxon>Hexapoda</taxon>
        <taxon>Insecta</taxon>
        <taxon>Pterygota</taxon>
        <taxon>Neoptera</taxon>
        <taxon>Endopterygota</taxon>
        <taxon>Diptera</taxon>
        <taxon>Nematocera</taxon>
        <taxon>Chironomoidea</taxon>
        <taxon>Ceratopogonidae</taxon>
        <taxon>Ceratopogoninae</taxon>
        <taxon>Culicoides</taxon>
        <taxon>Monoculicoides</taxon>
    </lineage>
</organism>
<dbReference type="OMA" id="AEILMFV"/>
<comment type="subcellular location">
    <subcellularLocation>
        <location evidence="1">Membrane</location>
        <topology evidence="1">Multi-pass membrane protein</topology>
    </subcellularLocation>
</comment>
<feature type="transmembrane region" description="Helical" evidence="5">
    <location>
        <begin position="75"/>
        <end position="94"/>
    </location>
</feature>
<dbReference type="VEuPathDB" id="VectorBase:CSON007374"/>
<protein>
    <submittedName>
        <fullName evidence="6">CSON007374 protein</fullName>
    </submittedName>
</protein>
<reference evidence="7" key="2">
    <citation type="submission" date="2018-07" db="EMBL/GenBank/DDBJ databases">
        <authorList>
            <person name="Quirk P.G."/>
            <person name="Krulwich T.A."/>
        </authorList>
    </citation>
    <scope>NUCLEOTIDE SEQUENCE</scope>
</reference>
<dbReference type="GO" id="GO:1905515">
    <property type="term" value="P:non-motile cilium assembly"/>
    <property type="evidence" value="ECO:0007669"/>
    <property type="project" value="TreeGrafter"/>
</dbReference>
<dbReference type="EMBL" id="UFQS01000027">
    <property type="protein sequence ID" value="SSW97691.1"/>
    <property type="molecule type" value="Genomic_DNA"/>
</dbReference>
<evidence type="ECO:0000256" key="2">
    <source>
        <dbReference type="ARBA" id="ARBA00022692"/>
    </source>
</evidence>
<accession>A0A336JZV5</accession>
<evidence type="ECO:0000313" key="6">
    <source>
        <dbReference type="EMBL" id="SSW97691.1"/>
    </source>
</evidence>
<gene>
    <name evidence="6" type="primary">CSON007374</name>
</gene>
<reference evidence="6" key="1">
    <citation type="submission" date="2018-04" db="EMBL/GenBank/DDBJ databases">
        <authorList>
            <person name="Go L.Y."/>
            <person name="Mitchell J.A."/>
        </authorList>
    </citation>
    <scope>NUCLEOTIDE SEQUENCE</scope>
    <source>
        <tissue evidence="6">Whole organism</tissue>
    </source>
</reference>
<dbReference type="GO" id="GO:0035869">
    <property type="term" value="C:ciliary transition zone"/>
    <property type="evidence" value="ECO:0007669"/>
    <property type="project" value="TreeGrafter"/>
</dbReference>
<dbReference type="PANTHER" id="PTHR13531">
    <property type="entry name" value="GEO07735P1-RELATED-RELATED"/>
    <property type="match status" value="1"/>
</dbReference>
<dbReference type="EMBL" id="UFQT01000027">
    <property type="protein sequence ID" value="SSX18077.1"/>
    <property type="molecule type" value="Genomic_DNA"/>
</dbReference>
<keyword evidence="4 5" id="KW-0472">Membrane</keyword>
<evidence type="ECO:0000256" key="3">
    <source>
        <dbReference type="ARBA" id="ARBA00022989"/>
    </source>
</evidence>
<keyword evidence="2 5" id="KW-0812">Transmembrane</keyword>
<proteinExistence type="predicted"/>
<name>A0A336JZV5_CULSO</name>
<feature type="transmembrane region" description="Helical" evidence="5">
    <location>
        <begin position="46"/>
        <end position="63"/>
    </location>
</feature>
<evidence type="ECO:0000256" key="1">
    <source>
        <dbReference type="ARBA" id="ARBA00004141"/>
    </source>
</evidence>
<dbReference type="AlphaFoldDB" id="A0A336JZV5"/>
<dbReference type="InterPro" id="IPR019184">
    <property type="entry name" value="Uncharacterised_TM-17"/>
</dbReference>
<dbReference type="GO" id="GO:0016020">
    <property type="term" value="C:membrane"/>
    <property type="evidence" value="ECO:0007669"/>
    <property type="project" value="UniProtKB-SubCell"/>
</dbReference>
<feature type="transmembrane region" description="Helical" evidence="5">
    <location>
        <begin position="106"/>
        <end position="127"/>
    </location>
</feature>
<dbReference type="Pfam" id="PF09799">
    <property type="entry name" value="Transmemb_17"/>
    <property type="match status" value="1"/>
</dbReference>
<keyword evidence="3 5" id="KW-1133">Transmembrane helix</keyword>